<name>A0A133PSZ8_9FIRM</name>
<dbReference type="Gene3D" id="3.10.20.890">
    <property type="match status" value="1"/>
</dbReference>
<comment type="caution">
    <text evidence="2">The sequence shown here is derived from an EMBL/GenBank/DDBJ whole genome shotgun (WGS) entry which is preliminary data.</text>
</comment>
<feature type="chain" id="PRO_5007458493" evidence="1">
    <location>
        <begin position="31"/>
        <end position="854"/>
    </location>
</feature>
<feature type="signal peptide" evidence="1">
    <location>
        <begin position="1"/>
        <end position="30"/>
    </location>
</feature>
<accession>A0A133PSZ8</accession>
<evidence type="ECO:0000256" key="1">
    <source>
        <dbReference type="SAM" id="SignalP"/>
    </source>
</evidence>
<dbReference type="EMBL" id="LRQE01000001">
    <property type="protein sequence ID" value="KXA31903.1"/>
    <property type="molecule type" value="Genomic_DNA"/>
</dbReference>
<feature type="non-terminal residue" evidence="2">
    <location>
        <position position="854"/>
    </location>
</feature>
<protein>
    <submittedName>
        <fullName evidence="2">Repeat protein</fullName>
    </submittedName>
</protein>
<evidence type="ECO:0000313" key="3">
    <source>
        <dbReference type="Proteomes" id="UP000070174"/>
    </source>
</evidence>
<organism evidence="2">
    <name type="scientific">Peptoniphilus harei</name>
    <dbReference type="NCBI Taxonomy" id="54005"/>
    <lineage>
        <taxon>Bacteria</taxon>
        <taxon>Bacillati</taxon>
        <taxon>Bacillota</taxon>
        <taxon>Tissierellia</taxon>
        <taxon>Tissierellales</taxon>
        <taxon>Peptoniphilaceae</taxon>
        <taxon>Peptoniphilus</taxon>
    </lineage>
</organism>
<gene>
    <name evidence="2" type="ORF">HMPREF3229_00032</name>
</gene>
<sequence length="854" mass="91662">MKFEIKKKVIKPLCIYSLAFSMLLPSVASLADLDINLGGYSVVQAAGIEAPTVTKAFIGTNTISGGNVHRGKIDNKTVRGTIHVTLKNGDTVKAELSVTPKSGTTWTVNLPDGVTIAEGDTVTAYQEFDGQNSPATTANAEKGKNLINEDKLKMPSGEIWIEQTNSNIVNDDEKAEARDLFDAVNKEIAGDIKSVKFSIDGTDHAYYEVTYTDGSTSGKVEATDLKIKQVTETSRGAKLNDITIVDNVIKGKLKGEGPFTDIKVQIVVKLSDADKDSFCNEKGCTVDKTSSNPVDATVDGTTGEFSYTIDPNNPIEKIELGNVVGVTVKEPHKFVSCSTTTVKPVKVEKQKVKDPRKLTAKDKEAIDAAIRSAYTVNGESKLPNGTGDWKGVPAVIQIDDSGNVKIFSGNDVKGDWDWNNGGIFVPEKNEDGSVKLNDGAEAKITIQAKDLLKNIKPDAPKVDLSGDKKSITITPNEKDTDANSISVSYTGKDGKTKTTTATKDKNGTWSITEGEGSVDKNGVVTLPKDKVKGDTTVTATVTDKGGIADDDTTPLTSDPGTFTVKETIADKVEALGGLDPVALKKWVKDTVDWKEGVKAKDSTKETEVNKLLAGATFTDVTETNRSTSKEGDFEGKIKITFDDKSELVVEKQMLYVSNHVTSVGRKDKVPTDALDVEFKLGEGTKVDNTGSGAIEGNKENPTSYSNYKVKPNTNLKEYKIPAINTSVVDSIKVTPQEGYIDPVWRDSKNGTDFVATTENNVFTATATKTFKVTVVPNGGTGDDKVETKKSGEKYTLPNADTFTPSANQKFAGWLVGDATTTTEPGKEITITGDTVIKASWKPIMVDVIFDKGEG</sequence>
<evidence type="ECO:0000313" key="2">
    <source>
        <dbReference type="EMBL" id="KXA31903.1"/>
    </source>
</evidence>
<dbReference type="AlphaFoldDB" id="A0A133PSZ8"/>
<dbReference type="Proteomes" id="UP000070174">
    <property type="component" value="Unassembled WGS sequence"/>
</dbReference>
<keyword evidence="1" id="KW-0732">Signal</keyword>
<reference evidence="2 3" key="1">
    <citation type="submission" date="2016-01" db="EMBL/GenBank/DDBJ databases">
        <authorList>
            <person name="Oliw E.H."/>
        </authorList>
    </citation>
    <scope>NUCLEOTIDE SEQUENCE [LARGE SCALE GENOMIC DNA]</scope>
    <source>
        <strain evidence="2 3">CMW7756A</strain>
    </source>
</reference>
<proteinExistence type="predicted"/>